<proteinExistence type="predicted"/>
<dbReference type="AlphaFoldDB" id="A0A0H5RD45"/>
<dbReference type="InterPro" id="IPR006685">
    <property type="entry name" value="MscS_channel_2nd"/>
</dbReference>
<sequence length="393" mass="45471">RSVRLKVTSDSYGHCIEELEFMEGVADLLCASSPLQRYAVRAARIDRQRMQFMDRVGLITLHQFSFPLRFTRNHTWVRSDDYHVVINNEKEMAIASLVIYDTFLRPKQDEAVLFCRWSKIFSNNAEATRAFRILFDKECWLTQAFNETQFAAAFVRMFQIRRKLKDRLIKFENTARLLKNLADLPYCLVFIFAMAYVLGWDARNLTISLSAVLVSLSFGVGATCEKFVSGVVFVFGTNPYEVNDLVEINDQIYTVNRLTLTQTEFISDTGKLSIMDNFQLRSDVLKITNLSRSSNAVAKCEIDIAFDTPTEVLEKLRKSMCKKLSRDKAHWRPGVHLLVTDLHDRRRQTLIMTAQSTLPWRSLELFTQLQSDFISSVREKILRLNISHESNVT</sequence>
<protein>
    <recommendedName>
        <fullName evidence="2">Mechanosensitive ion channel MscS domain-containing protein</fullName>
    </recommendedName>
</protein>
<dbReference type="GO" id="GO:0006874">
    <property type="term" value="P:intracellular calcium ion homeostasis"/>
    <property type="evidence" value="ECO:0007669"/>
    <property type="project" value="TreeGrafter"/>
</dbReference>
<evidence type="ECO:0000259" key="2">
    <source>
        <dbReference type="Pfam" id="PF00924"/>
    </source>
</evidence>
<accession>A0A0H5RD45</accession>
<keyword evidence="1" id="KW-1133">Transmembrane helix</keyword>
<keyword evidence="1" id="KW-0812">Transmembrane</keyword>
<evidence type="ECO:0000313" key="3">
    <source>
        <dbReference type="EMBL" id="CRZ11522.1"/>
    </source>
</evidence>
<reference evidence="3" key="1">
    <citation type="submission" date="2015-04" db="EMBL/GenBank/DDBJ databases">
        <title>The genome sequence of the plant pathogenic Rhizarian Plasmodiophora brassicae reveals insights in its biotrophic life cycle and the origin of chitin synthesis.</title>
        <authorList>
            <person name="Schwelm A."/>
            <person name="Fogelqvist J."/>
            <person name="Knaust A."/>
            <person name="Julke S."/>
            <person name="Lilja T."/>
            <person name="Dhandapani V."/>
            <person name="Bonilla-Rosso G."/>
            <person name="Karlsson M."/>
            <person name="Shevchenko A."/>
            <person name="Choi S.R."/>
            <person name="Kim H.G."/>
            <person name="Park J.Y."/>
            <person name="Lim Y.P."/>
            <person name="Ludwig-Muller J."/>
            <person name="Dixelius C."/>
        </authorList>
    </citation>
    <scope>NUCLEOTIDE SEQUENCE</scope>
    <source>
        <tissue evidence="3">Potato root galls</tissue>
    </source>
</reference>
<dbReference type="PANTHER" id="PTHR31323:SF1">
    <property type="entry name" value="MECHANOSENSITIVE ION CHANNEL PROTEIN"/>
    <property type="match status" value="1"/>
</dbReference>
<organism evidence="3">
    <name type="scientific">Spongospora subterranea</name>
    <dbReference type="NCBI Taxonomy" id="70186"/>
    <lineage>
        <taxon>Eukaryota</taxon>
        <taxon>Sar</taxon>
        <taxon>Rhizaria</taxon>
        <taxon>Endomyxa</taxon>
        <taxon>Phytomyxea</taxon>
        <taxon>Plasmodiophorida</taxon>
        <taxon>Plasmodiophoridae</taxon>
        <taxon>Spongospora</taxon>
    </lineage>
</organism>
<dbReference type="GO" id="GO:0016020">
    <property type="term" value="C:membrane"/>
    <property type="evidence" value="ECO:0007669"/>
    <property type="project" value="InterPro"/>
</dbReference>
<feature type="transmembrane region" description="Helical" evidence="1">
    <location>
        <begin position="177"/>
        <end position="199"/>
    </location>
</feature>
<dbReference type="PANTHER" id="PTHR31323">
    <property type="entry name" value="MECHANOSENSITIVE ION CHANNEL PROTEIN MSY2"/>
    <property type="match status" value="1"/>
</dbReference>
<name>A0A0H5RD45_9EUKA</name>
<keyword evidence="1" id="KW-0472">Membrane</keyword>
<feature type="non-terminal residue" evidence="3">
    <location>
        <position position="1"/>
    </location>
</feature>
<evidence type="ECO:0000256" key="1">
    <source>
        <dbReference type="SAM" id="Phobius"/>
    </source>
</evidence>
<dbReference type="Pfam" id="PF00924">
    <property type="entry name" value="MS_channel_2nd"/>
    <property type="match status" value="1"/>
</dbReference>
<dbReference type="GO" id="GO:0005262">
    <property type="term" value="F:calcium channel activity"/>
    <property type="evidence" value="ECO:0007669"/>
    <property type="project" value="TreeGrafter"/>
</dbReference>
<dbReference type="EMBL" id="HACM01011080">
    <property type="protein sequence ID" value="CRZ11522.1"/>
    <property type="molecule type" value="Transcribed_RNA"/>
</dbReference>
<feature type="domain" description="Mechanosensitive ion channel MscS" evidence="2">
    <location>
        <begin position="226"/>
        <end position="291"/>
    </location>
</feature>